<name>A0A3L7A4K9_9MICO</name>
<sequence>MALWEFQAPETPWGPGRRGIALSATMGEVVRAPAVGTIAFVGTVVNRPVLSIEHPGGLRTTYEPLSSEAEAGQPVAQGDVLGVVASGGVCPTECLHVGVKLNDEYVNPRLYFGASVRVFLLTPN</sequence>
<gene>
    <name evidence="2" type="ORF">D9V32_11480</name>
</gene>
<evidence type="ECO:0000313" key="2">
    <source>
        <dbReference type="EMBL" id="RLP75034.1"/>
    </source>
</evidence>
<dbReference type="Pfam" id="PF01551">
    <property type="entry name" value="Peptidase_M23"/>
    <property type="match status" value="1"/>
</dbReference>
<dbReference type="SUPFAM" id="SSF51261">
    <property type="entry name" value="Duplicated hybrid motif"/>
    <property type="match status" value="1"/>
</dbReference>
<accession>A0A3L7A4K9</accession>
<dbReference type="AlphaFoldDB" id="A0A3L7A4K9"/>
<dbReference type="InterPro" id="IPR011055">
    <property type="entry name" value="Dup_hybrid_motif"/>
</dbReference>
<dbReference type="EMBL" id="RCUX01000008">
    <property type="protein sequence ID" value="RLP75034.1"/>
    <property type="molecule type" value="Genomic_DNA"/>
</dbReference>
<comment type="caution">
    <text evidence="2">The sequence shown here is derived from an EMBL/GenBank/DDBJ whole genome shotgun (WGS) entry which is preliminary data.</text>
</comment>
<reference evidence="2 3" key="1">
    <citation type="submission" date="2018-10" db="EMBL/GenBank/DDBJ databases">
        <authorList>
            <person name="Li J."/>
        </authorList>
    </citation>
    <scope>NUCLEOTIDE SEQUENCE [LARGE SCALE GENOMIC DNA]</scope>
    <source>
        <strain evidence="2 3">IF 016277</strain>
    </source>
</reference>
<evidence type="ECO:0000259" key="1">
    <source>
        <dbReference type="Pfam" id="PF01551"/>
    </source>
</evidence>
<dbReference type="Gene3D" id="2.70.70.10">
    <property type="entry name" value="Glucose Permease (Domain IIA)"/>
    <property type="match status" value="1"/>
</dbReference>
<dbReference type="Proteomes" id="UP000272503">
    <property type="component" value="Unassembled WGS sequence"/>
</dbReference>
<dbReference type="InterPro" id="IPR016047">
    <property type="entry name" value="M23ase_b-sheet_dom"/>
</dbReference>
<organism evidence="2 3">
    <name type="scientific">Mycetocola tolaasinivorans</name>
    <dbReference type="NCBI Taxonomy" id="76635"/>
    <lineage>
        <taxon>Bacteria</taxon>
        <taxon>Bacillati</taxon>
        <taxon>Actinomycetota</taxon>
        <taxon>Actinomycetes</taxon>
        <taxon>Micrococcales</taxon>
        <taxon>Microbacteriaceae</taxon>
        <taxon>Mycetocola</taxon>
    </lineage>
</organism>
<protein>
    <submittedName>
        <fullName evidence="2">M23 family metallopeptidase</fullName>
    </submittedName>
</protein>
<feature type="domain" description="M23ase beta-sheet core" evidence="1">
    <location>
        <begin position="17"/>
        <end position="108"/>
    </location>
</feature>
<proteinExistence type="predicted"/>
<keyword evidence="3" id="KW-1185">Reference proteome</keyword>
<evidence type="ECO:0000313" key="3">
    <source>
        <dbReference type="Proteomes" id="UP000272503"/>
    </source>
</evidence>
<dbReference type="CDD" id="cd12797">
    <property type="entry name" value="M23_peptidase"/>
    <property type="match status" value="1"/>
</dbReference>